<keyword evidence="8" id="KW-0963">Cytoplasm</keyword>
<evidence type="ECO:0000259" key="10">
    <source>
        <dbReference type="PROSITE" id="PS51464"/>
    </source>
</evidence>
<dbReference type="Gene3D" id="3.40.50.10490">
    <property type="entry name" value="Glucose-6-phosphate isomerase like protein, domain 1"/>
    <property type="match status" value="2"/>
</dbReference>
<dbReference type="CDD" id="cd05008">
    <property type="entry name" value="SIS_GlmS_GlmD_1"/>
    <property type="match status" value="1"/>
</dbReference>
<evidence type="ECO:0000256" key="4">
    <source>
        <dbReference type="ARBA" id="ARBA00022576"/>
    </source>
</evidence>
<evidence type="ECO:0000313" key="12">
    <source>
        <dbReference type="Proteomes" id="UP001597414"/>
    </source>
</evidence>
<dbReference type="InterPro" id="IPR029055">
    <property type="entry name" value="Ntn_hydrolases_N"/>
</dbReference>
<dbReference type="InterPro" id="IPR035466">
    <property type="entry name" value="GlmS/AgaS_SIS"/>
</dbReference>
<accession>A0ABW5B3X4</accession>
<evidence type="ECO:0000256" key="2">
    <source>
        <dbReference type="ARBA" id="ARBA00012916"/>
    </source>
</evidence>
<evidence type="ECO:0000256" key="7">
    <source>
        <dbReference type="ARBA" id="ARBA00022962"/>
    </source>
</evidence>
<comment type="caution">
    <text evidence="11">The sequence shown here is derived from an EMBL/GenBank/DDBJ whole genome shotgun (WGS) entry which is preliminary data.</text>
</comment>
<sequence>MCGIVAYVGQQEALPIIIKGLKRLEYRGYDSAGIALLNSEGLSVYKKKGKVSELESHLNGFTNLHSTIGIGHTRWATHGEPNDINAHPHYSSSEKFAMIHNGIIENYDVLKKDLMNKGYQFHSETDSEVFIKFIEDVYVNNHCSLEEAVRLALHKVVGAYAIVIMNKEEPDTLIAARKGSPLVIGVGKDEYFLASDATPIIEYTNQVVYLDDYEIAVIRDNKLQIKTIENVETNPYINQLEMELEAIEKGGYEHFMLKEINEQPRSIADCMRGRLDAKNGRLVLGGLRDYMNKFQNADRIIITACGTSWHAGLVAEYLFEEFARIPVEVEYASEFRYRNPVINEKDFVIAISQSGETADTLAAIELAKSKGATIFGVCNVVGSSIPRATHAGSYTHAGPEIGVASTKAFTAQISVLTMMALKLGYQRGTLSESRYMQLLSELETIPSKVERALKLNDKVKAIAEEYKDARNFLYLGRGYNFPVALEGALKLKEISYIHAEGYPAAEMKHGPIALIDEEMPVVFIATKDSSYEKVVSNIQEVKARKGKIIAVVTEGDTTVKHMADHVIEIPETEEAFVPLVAVVPLQQLSYHIAVMRGCNVDQPRNLAKSVTVE</sequence>
<keyword evidence="4 8" id="KW-0032">Aminotransferase</keyword>
<dbReference type="PROSITE" id="PS51278">
    <property type="entry name" value="GATASE_TYPE_2"/>
    <property type="match status" value="1"/>
</dbReference>
<gene>
    <name evidence="8 11" type="primary">glmS</name>
    <name evidence="11" type="ORF">ACFSKV_00345</name>
</gene>
<dbReference type="Gene3D" id="3.60.20.10">
    <property type="entry name" value="Glutamine Phosphoribosylpyrophosphate, subunit 1, domain 1"/>
    <property type="match status" value="1"/>
</dbReference>
<evidence type="ECO:0000259" key="9">
    <source>
        <dbReference type="PROSITE" id="PS51278"/>
    </source>
</evidence>
<dbReference type="EC" id="2.6.1.16" evidence="2 8"/>
<dbReference type="NCBIfam" id="NF001484">
    <property type="entry name" value="PRK00331.1"/>
    <property type="match status" value="1"/>
</dbReference>
<keyword evidence="6" id="KW-0677">Repeat</keyword>
<dbReference type="Proteomes" id="UP001597414">
    <property type="component" value="Unassembled WGS sequence"/>
</dbReference>
<feature type="initiator methionine" description="Removed" evidence="8">
    <location>
        <position position="1"/>
    </location>
</feature>
<keyword evidence="5 8" id="KW-0808">Transferase</keyword>
<dbReference type="SUPFAM" id="SSF56235">
    <property type="entry name" value="N-terminal nucleophile aminohydrolases (Ntn hydrolases)"/>
    <property type="match status" value="1"/>
</dbReference>
<reference evidence="12" key="1">
    <citation type="journal article" date="2019" name="Int. J. Syst. Evol. Microbiol.">
        <title>The Global Catalogue of Microorganisms (GCM) 10K type strain sequencing project: providing services to taxonomists for standard genome sequencing and annotation.</title>
        <authorList>
            <consortium name="The Broad Institute Genomics Platform"/>
            <consortium name="The Broad Institute Genome Sequencing Center for Infectious Disease"/>
            <person name="Wu L."/>
            <person name="Ma J."/>
        </authorList>
    </citation>
    <scope>NUCLEOTIDE SEQUENCE [LARGE SCALE GENOMIC DNA]</scope>
    <source>
        <strain evidence="12">KCTC 19812</strain>
    </source>
</reference>
<proteinExistence type="inferred from homology"/>
<dbReference type="SUPFAM" id="SSF53697">
    <property type="entry name" value="SIS domain"/>
    <property type="match status" value="1"/>
</dbReference>
<comment type="subcellular location">
    <subcellularLocation>
        <location evidence="8">Cytoplasm</location>
    </subcellularLocation>
</comment>
<dbReference type="InterPro" id="IPR046348">
    <property type="entry name" value="SIS_dom_sf"/>
</dbReference>
<keyword evidence="12" id="KW-1185">Reference proteome</keyword>
<evidence type="ECO:0000313" key="11">
    <source>
        <dbReference type="EMBL" id="MFD2199994.1"/>
    </source>
</evidence>
<keyword evidence="7" id="KW-0315">Glutamine amidotransferase</keyword>
<feature type="domain" description="SIS" evidence="10">
    <location>
        <begin position="462"/>
        <end position="603"/>
    </location>
</feature>
<feature type="active site" description="Nucleophile; for GATase activity" evidence="8">
    <location>
        <position position="2"/>
    </location>
</feature>
<comment type="subunit">
    <text evidence="8">Homodimer.</text>
</comment>
<name>A0ABW5B3X4_9BACT</name>
<feature type="active site" description="For Fru-6P isomerization activity" evidence="8">
    <location>
        <position position="608"/>
    </location>
</feature>
<dbReference type="InterPro" id="IPR047084">
    <property type="entry name" value="GFAT_N"/>
</dbReference>
<dbReference type="HAMAP" id="MF_00164">
    <property type="entry name" value="GlmS"/>
    <property type="match status" value="1"/>
</dbReference>
<dbReference type="Pfam" id="PF13522">
    <property type="entry name" value="GATase_6"/>
    <property type="match status" value="1"/>
</dbReference>
<evidence type="ECO:0000256" key="1">
    <source>
        <dbReference type="ARBA" id="ARBA00001031"/>
    </source>
</evidence>
<comment type="catalytic activity">
    <reaction evidence="1 8">
        <text>D-fructose 6-phosphate + L-glutamine = D-glucosamine 6-phosphate + L-glutamate</text>
        <dbReference type="Rhea" id="RHEA:13237"/>
        <dbReference type="ChEBI" id="CHEBI:29985"/>
        <dbReference type="ChEBI" id="CHEBI:58359"/>
        <dbReference type="ChEBI" id="CHEBI:58725"/>
        <dbReference type="ChEBI" id="CHEBI:61527"/>
        <dbReference type="EC" id="2.6.1.16"/>
    </reaction>
</comment>
<dbReference type="InterPro" id="IPR005855">
    <property type="entry name" value="GFAT"/>
</dbReference>
<feature type="domain" description="Glutamine amidotransferase type-2" evidence="9">
    <location>
        <begin position="2"/>
        <end position="221"/>
    </location>
</feature>
<dbReference type="NCBIfam" id="TIGR01135">
    <property type="entry name" value="glmS"/>
    <property type="match status" value="1"/>
</dbReference>
<dbReference type="GO" id="GO:0004360">
    <property type="term" value="F:glutamine-fructose-6-phosphate transaminase (isomerizing) activity"/>
    <property type="evidence" value="ECO:0007669"/>
    <property type="project" value="UniProtKB-EC"/>
</dbReference>
<dbReference type="CDD" id="cd00714">
    <property type="entry name" value="GFAT"/>
    <property type="match status" value="1"/>
</dbReference>
<evidence type="ECO:0000256" key="8">
    <source>
        <dbReference type="HAMAP-Rule" id="MF_00164"/>
    </source>
</evidence>
<dbReference type="CDD" id="cd05009">
    <property type="entry name" value="SIS_GlmS_GlmD_2"/>
    <property type="match status" value="1"/>
</dbReference>
<evidence type="ECO:0000256" key="5">
    <source>
        <dbReference type="ARBA" id="ARBA00022679"/>
    </source>
</evidence>
<dbReference type="Pfam" id="PF01380">
    <property type="entry name" value="SIS"/>
    <property type="match status" value="2"/>
</dbReference>
<comment type="function">
    <text evidence="8">Catalyzes the first step in hexosamine metabolism, converting fructose-6P into glucosamine-6P using glutamine as a nitrogen source.</text>
</comment>
<evidence type="ECO:0000256" key="6">
    <source>
        <dbReference type="ARBA" id="ARBA00022737"/>
    </source>
</evidence>
<dbReference type="PANTHER" id="PTHR10937">
    <property type="entry name" value="GLUCOSAMINE--FRUCTOSE-6-PHOSPHATE AMINOTRANSFERASE, ISOMERIZING"/>
    <property type="match status" value="1"/>
</dbReference>
<organism evidence="11 12">
    <name type="scientific">Shivajiella indica</name>
    <dbReference type="NCBI Taxonomy" id="872115"/>
    <lineage>
        <taxon>Bacteria</taxon>
        <taxon>Pseudomonadati</taxon>
        <taxon>Bacteroidota</taxon>
        <taxon>Cytophagia</taxon>
        <taxon>Cytophagales</taxon>
        <taxon>Cyclobacteriaceae</taxon>
        <taxon>Shivajiella</taxon>
    </lineage>
</organism>
<dbReference type="PANTHER" id="PTHR10937:SF0">
    <property type="entry name" value="GLUTAMINE--FRUCTOSE-6-PHOSPHATE TRANSAMINASE (ISOMERIZING)"/>
    <property type="match status" value="1"/>
</dbReference>
<dbReference type="RefSeq" id="WP_380799517.1">
    <property type="nucleotide sequence ID" value="NZ_JBHUIV010000002.1"/>
</dbReference>
<dbReference type="InterPro" id="IPR035490">
    <property type="entry name" value="GlmS/FrlB_SIS"/>
</dbReference>
<feature type="domain" description="SIS" evidence="10">
    <location>
        <begin position="290"/>
        <end position="429"/>
    </location>
</feature>
<dbReference type="InterPro" id="IPR001347">
    <property type="entry name" value="SIS_dom"/>
</dbReference>
<dbReference type="InterPro" id="IPR017932">
    <property type="entry name" value="GATase_2_dom"/>
</dbReference>
<dbReference type="PROSITE" id="PS51464">
    <property type="entry name" value="SIS"/>
    <property type="match status" value="2"/>
</dbReference>
<evidence type="ECO:0000256" key="3">
    <source>
        <dbReference type="ARBA" id="ARBA00016090"/>
    </source>
</evidence>
<protein>
    <recommendedName>
        <fullName evidence="3 8">Glutamine--fructose-6-phosphate aminotransferase [isomerizing]</fullName>
        <ecNumber evidence="2 8">2.6.1.16</ecNumber>
    </recommendedName>
    <alternativeName>
        <fullName evidence="8">D-fructose-6-phosphate amidotransferase</fullName>
    </alternativeName>
    <alternativeName>
        <fullName evidence="8">GFAT</fullName>
    </alternativeName>
    <alternativeName>
        <fullName evidence="8">Glucosamine-6-phosphate synthase</fullName>
    </alternativeName>
    <alternativeName>
        <fullName evidence="8">Hexosephosphate aminotransferase</fullName>
    </alternativeName>
    <alternativeName>
        <fullName evidence="8">L-glutamine--D-fructose-6-phosphate amidotransferase</fullName>
    </alternativeName>
</protein>
<dbReference type="EMBL" id="JBHUIV010000002">
    <property type="protein sequence ID" value="MFD2199994.1"/>
    <property type="molecule type" value="Genomic_DNA"/>
</dbReference>